<organism evidence="1 2">
    <name type="scientific">Bombyx mori cytoplasmic polyhedrosis virus</name>
    <name type="common">BmCPV</name>
    <dbReference type="NCBI Taxonomy" id="110829"/>
    <lineage>
        <taxon>Viruses</taxon>
        <taxon>Riboviria</taxon>
        <taxon>Orthornavirae</taxon>
        <taxon>Duplornaviricota</taxon>
        <taxon>Resentoviricetes</taxon>
        <taxon>Reovirales</taxon>
        <taxon>Spinareoviridae</taxon>
        <taxon>Cypovirus</taxon>
        <taxon>Cypovirus altineae</taxon>
        <taxon>Cypovirus 1</taxon>
    </lineage>
</organism>
<proteinExistence type="predicted"/>
<evidence type="ECO:0000313" key="2">
    <source>
        <dbReference type="Proteomes" id="UP000152019"/>
    </source>
</evidence>
<evidence type="ECO:0000313" key="1">
    <source>
        <dbReference type="EMBL" id="ALL27243.1"/>
    </source>
</evidence>
<reference evidence="2" key="3">
    <citation type="submission" date="2015-05" db="EMBL/GenBank/DDBJ databases">
        <authorList>
            <person name="Zhang Y."/>
            <person name="Li Y."/>
        </authorList>
    </citation>
    <scope>NUCLEOTIDE SEQUENCE [LARGE SCALE GENOMIC DNA]</scope>
</reference>
<protein>
    <submittedName>
        <fullName evidence="1">Non-structural protein</fullName>
    </submittedName>
</protein>
<reference evidence="2" key="2">
    <citation type="submission" date="2015-05" db="EMBL/GenBank/DDBJ databases">
        <authorList>
            <person name="Zhang Y."/>
        </authorList>
    </citation>
    <scope>NUCLEOTIDE SEQUENCE [LARGE SCALE GENOMIC DNA]</scope>
</reference>
<dbReference type="Proteomes" id="UP000152019">
    <property type="component" value="Genome"/>
</dbReference>
<sequence length="390" mass="44247">MTTKLFKQTIIPTNKDVDEKYIYFIERADHKIIKPLHPAFEPWQFAGNQHAHQLEQGYADGHRFITNYNATSRLNSAMTLQIMNKPMITIVKKFTTNTPHQVTTIPEGYSFGVVKEKLCTNEQLLSLLALTAEPVIENDGEVNDTIQEDETEKKEVEMRMSWSDEVVELPKQQEENVFVLSKPSMISEEELMPIDMEVMTPKVLEPPTPLPSPIVVAVSSESPQVKEIERLPADLPQEQRVSRKPVARTTKPSFSSFSSPDIVSANVQTPVPKVAPRPVEEFLSSVFTSLFEAWFVRVLPLIKQGKPVYMMPGTIKWEREAQITDTKTRYFNSVSGKLILVEMESITRALQPGELNDRRELIRQTLETVCAGHNIHVLTGKDTFGVLEVE</sequence>
<accession>A0A0S1LIT0</accession>
<organismHost>
    <name type="scientific">Bombyx mori</name>
    <name type="common">Silk moth</name>
    <dbReference type="NCBI Taxonomy" id="7091"/>
</organismHost>
<dbReference type="EMBL" id="KR704202">
    <property type="protein sequence ID" value="ALL27243.1"/>
    <property type="molecule type" value="Genomic_RNA"/>
</dbReference>
<name>A0A0S1LIT0_CPVBM</name>
<reference evidence="2" key="1">
    <citation type="submission" date="2015-05" db="EMBL/GenBank/DDBJ databases">
        <authorList>
            <person name="Zhang Y."/>
            <person name="Yang Z."/>
        </authorList>
    </citation>
    <scope>NUCLEOTIDE SEQUENCE [LARGE SCALE GENOMIC DNA]</scope>
</reference>